<dbReference type="Proteomes" id="UP001174909">
    <property type="component" value="Unassembled WGS sequence"/>
</dbReference>
<keyword evidence="2" id="KW-1185">Reference proteome</keyword>
<comment type="caution">
    <text evidence="1">The sequence shown here is derived from an EMBL/GenBank/DDBJ whole genome shotgun (WGS) entry which is preliminary data.</text>
</comment>
<evidence type="ECO:0000313" key="2">
    <source>
        <dbReference type="Proteomes" id="UP001174909"/>
    </source>
</evidence>
<reference evidence="1" key="1">
    <citation type="submission" date="2023-03" db="EMBL/GenBank/DDBJ databases">
        <authorList>
            <person name="Steffen K."/>
            <person name="Cardenas P."/>
        </authorList>
    </citation>
    <scope>NUCLEOTIDE SEQUENCE</scope>
</reference>
<proteinExistence type="predicted"/>
<sequence>MAPPPSSVKTVGKTWAKKMNAFARAEVTRMSSTTTIPKSRVRGRNWETRYKAHM</sequence>
<gene>
    <name evidence="1" type="ORF">GBAR_LOCUS25448</name>
</gene>
<accession>A0AA35X5F4</accession>
<evidence type="ECO:0000313" key="1">
    <source>
        <dbReference type="EMBL" id="CAI8046028.1"/>
    </source>
</evidence>
<dbReference type="AlphaFoldDB" id="A0AA35X5F4"/>
<organism evidence="1 2">
    <name type="scientific">Geodia barretti</name>
    <name type="common">Barrett's horny sponge</name>
    <dbReference type="NCBI Taxonomy" id="519541"/>
    <lineage>
        <taxon>Eukaryota</taxon>
        <taxon>Metazoa</taxon>
        <taxon>Porifera</taxon>
        <taxon>Demospongiae</taxon>
        <taxon>Heteroscleromorpha</taxon>
        <taxon>Tetractinellida</taxon>
        <taxon>Astrophorina</taxon>
        <taxon>Geodiidae</taxon>
        <taxon>Geodia</taxon>
    </lineage>
</organism>
<protein>
    <submittedName>
        <fullName evidence="1">Uncharacterized protein</fullName>
    </submittedName>
</protein>
<name>A0AA35X5F4_GEOBA</name>
<dbReference type="EMBL" id="CASHTH010003520">
    <property type="protein sequence ID" value="CAI8046028.1"/>
    <property type="molecule type" value="Genomic_DNA"/>
</dbReference>